<accession>A0A7X0LRD5</accession>
<dbReference type="EMBL" id="JACHEM010000014">
    <property type="protein sequence ID" value="MBB6438523.1"/>
    <property type="molecule type" value="Genomic_DNA"/>
</dbReference>
<protein>
    <submittedName>
        <fullName evidence="2">Uncharacterized protein</fullName>
    </submittedName>
</protein>
<sequence>MTVHEGGPSARDLEDGQLLKELEAIHRTRHETLLHASDDALTTHTERMNELEREYVRRHPQRAQTSSRTRAGARARTGEDD</sequence>
<dbReference type="RefSeq" id="WP_185034720.1">
    <property type="nucleotide sequence ID" value="NZ_BNBN01000006.1"/>
</dbReference>
<comment type="caution">
    <text evidence="2">The sequence shown here is derived from an EMBL/GenBank/DDBJ whole genome shotgun (WGS) entry which is preliminary data.</text>
</comment>
<name>A0A7X0LRD5_9ACTN</name>
<evidence type="ECO:0000256" key="1">
    <source>
        <dbReference type="SAM" id="MobiDB-lite"/>
    </source>
</evidence>
<dbReference type="AlphaFoldDB" id="A0A7X0LRD5"/>
<feature type="compositionally biased region" description="Low complexity" evidence="1">
    <location>
        <begin position="62"/>
        <end position="75"/>
    </location>
</feature>
<keyword evidence="3" id="KW-1185">Reference proteome</keyword>
<reference evidence="2 3" key="1">
    <citation type="submission" date="2020-08" db="EMBL/GenBank/DDBJ databases">
        <title>Genomic Encyclopedia of Type Strains, Phase IV (KMG-IV): sequencing the most valuable type-strain genomes for metagenomic binning, comparative biology and taxonomic classification.</title>
        <authorList>
            <person name="Goeker M."/>
        </authorList>
    </citation>
    <scope>NUCLEOTIDE SEQUENCE [LARGE SCALE GENOMIC DNA]</scope>
    <source>
        <strain evidence="2 3">DSM 40141</strain>
    </source>
</reference>
<organism evidence="2 3">
    <name type="scientific">Streptomyces candidus</name>
    <dbReference type="NCBI Taxonomy" id="67283"/>
    <lineage>
        <taxon>Bacteria</taxon>
        <taxon>Bacillati</taxon>
        <taxon>Actinomycetota</taxon>
        <taxon>Actinomycetes</taxon>
        <taxon>Kitasatosporales</taxon>
        <taxon>Streptomycetaceae</taxon>
        <taxon>Streptomyces</taxon>
    </lineage>
</organism>
<proteinExistence type="predicted"/>
<dbReference type="InterPro" id="IPR046156">
    <property type="entry name" value="DUF6158"/>
</dbReference>
<feature type="region of interest" description="Disordered" evidence="1">
    <location>
        <begin position="55"/>
        <end position="81"/>
    </location>
</feature>
<gene>
    <name evidence="2" type="ORF">HNQ79_005035</name>
</gene>
<evidence type="ECO:0000313" key="2">
    <source>
        <dbReference type="EMBL" id="MBB6438523.1"/>
    </source>
</evidence>
<dbReference type="Proteomes" id="UP000540423">
    <property type="component" value="Unassembled WGS sequence"/>
</dbReference>
<evidence type="ECO:0000313" key="3">
    <source>
        <dbReference type="Proteomes" id="UP000540423"/>
    </source>
</evidence>
<dbReference type="Pfam" id="PF19655">
    <property type="entry name" value="DUF6158"/>
    <property type="match status" value="1"/>
</dbReference>